<evidence type="ECO:0000256" key="12">
    <source>
        <dbReference type="ARBA" id="ARBA00032242"/>
    </source>
</evidence>
<keyword evidence="9 20" id="KW-0418">Kinase</keyword>
<dbReference type="PROSITE" id="PS00108">
    <property type="entry name" value="PROTEIN_KINASE_ST"/>
    <property type="match status" value="1"/>
</dbReference>
<keyword evidence="10 15" id="KW-0067">ATP-binding</keyword>
<dbReference type="InterPro" id="IPR045269">
    <property type="entry name" value="Atg1-like"/>
</dbReference>
<protein>
    <recommendedName>
        <fullName evidence="3">Serine/threonine-protein kinase ULK3</fullName>
        <ecNumber evidence="2">2.7.11.1</ecNumber>
    </recommendedName>
    <alternativeName>
        <fullName evidence="12">Unc-51-like kinase 3</fullName>
    </alternativeName>
</protein>
<dbReference type="GO" id="GO:0034727">
    <property type="term" value="P:piecemeal microautophagy of the nucleus"/>
    <property type="evidence" value="ECO:0007669"/>
    <property type="project" value="TreeGrafter"/>
</dbReference>
<dbReference type="CDD" id="cd14121">
    <property type="entry name" value="STKc_ULK3"/>
    <property type="match status" value="1"/>
</dbReference>
<dbReference type="PANTHER" id="PTHR24348">
    <property type="entry name" value="SERINE/THREONINE-PROTEIN KINASE UNC-51-RELATED"/>
    <property type="match status" value="1"/>
</dbReference>
<dbReference type="PROSITE" id="PS50011">
    <property type="entry name" value="PROTEIN_KINASE_DOM"/>
    <property type="match status" value="1"/>
</dbReference>
<evidence type="ECO:0000313" key="19">
    <source>
        <dbReference type="Proteomes" id="UP000515154"/>
    </source>
</evidence>
<evidence type="ECO:0000256" key="7">
    <source>
        <dbReference type="ARBA" id="ARBA00022737"/>
    </source>
</evidence>
<dbReference type="GO" id="GO:0000422">
    <property type="term" value="P:autophagy of mitochondrion"/>
    <property type="evidence" value="ECO:0007669"/>
    <property type="project" value="TreeGrafter"/>
</dbReference>
<feature type="domain" description="Protein kinase" evidence="18">
    <location>
        <begin position="15"/>
        <end position="271"/>
    </location>
</feature>
<evidence type="ECO:0000256" key="11">
    <source>
        <dbReference type="ARBA" id="ARBA00023006"/>
    </source>
</evidence>
<evidence type="ECO:0000256" key="15">
    <source>
        <dbReference type="PROSITE-ProRule" id="PRU10141"/>
    </source>
</evidence>
<dbReference type="GO" id="GO:0010506">
    <property type="term" value="P:regulation of autophagy"/>
    <property type="evidence" value="ECO:0007669"/>
    <property type="project" value="InterPro"/>
</dbReference>
<evidence type="ECO:0000256" key="5">
    <source>
        <dbReference type="ARBA" id="ARBA00022527"/>
    </source>
</evidence>
<dbReference type="Gene3D" id="1.10.510.10">
    <property type="entry name" value="Transferase(Phosphotransferase) domain 1"/>
    <property type="match status" value="1"/>
</dbReference>
<evidence type="ECO:0000256" key="17">
    <source>
        <dbReference type="SAM" id="MobiDB-lite"/>
    </source>
</evidence>
<dbReference type="Pfam" id="PF00069">
    <property type="entry name" value="Pkinase"/>
    <property type="match status" value="1"/>
</dbReference>
<dbReference type="GO" id="GO:0000045">
    <property type="term" value="P:autophagosome assembly"/>
    <property type="evidence" value="ECO:0007669"/>
    <property type="project" value="TreeGrafter"/>
</dbReference>
<evidence type="ECO:0000256" key="13">
    <source>
        <dbReference type="ARBA" id="ARBA00047899"/>
    </source>
</evidence>
<evidence type="ECO:0000256" key="8">
    <source>
        <dbReference type="ARBA" id="ARBA00022741"/>
    </source>
</evidence>
<keyword evidence="11" id="KW-0072">Autophagy</keyword>
<dbReference type="RefSeq" id="XP_036365876.1">
    <property type="nucleotide sequence ID" value="XM_036509983.1"/>
</dbReference>
<dbReference type="AlphaFoldDB" id="A0A7E6FDQ0"/>
<dbReference type="InterPro" id="IPR017441">
    <property type="entry name" value="Protein_kinase_ATP_BS"/>
</dbReference>
<dbReference type="InterPro" id="IPR000719">
    <property type="entry name" value="Prot_kinase_dom"/>
</dbReference>
<dbReference type="InterPro" id="IPR008271">
    <property type="entry name" value="Ser/Thr_kinase_AS"/>
</dbReference>
<comment type="catalytic activity">
    <reaction evidence="14">
        <text>L-seryl-[protein] + ATP = O-phospho-L-seryl-[protein] + ADP + H(+)</text>
        <dbReference type="Rhea" id="RHEA:17989"/>
        <dbReference type="Rhea" id="RHEA-COMP:9863"/>
        <dbReference type="Rhea" id="RHEA-COMP:11604"/>
        <dbReference type="ChEBI" id="CHEBI:15378"/>
        <dbReference type="ChEBI" id="CHEBI:29999"/>
        <dbReference type="ChEBI" id="CHEBI:30616"/>
        <dbReference type="ChEBI" id="CHEBI:83421"/>
        <dbReference type="ChEBI" id="CHEBI:456216"/>
        <dbReference type="EC" id="2.7.11.1"/>
    </reaction>
</comment>
<dbReference type="Gene3D" id="3.30.200.20">
    <property type="entry name" value="Phosphorylase Kinase, domain 1"/>
    <property type="match status" value="1"/>
</dbReference>
<proteinExistence type="inferred from homology"/>
<dbReference type="Pfam" id="PF04212">
    <property type="entry name" value="MIT"/>
    <property type="match status" value="2"/>
</dbReference>
<keyword evidence="8 15" id="KW-0547">Nucleotide-binding</keyword>
<keyword evidence="4" id="KW-0963">Cytoplasm</keyword>
<feature type="binding site" evidence="15">
    <location>
        <position position="49"/>
    </location>
    <ligand>
        <name>ATP</name>
        <dbReference type="ChEBI" id="CHEBI:30616"/>
    </ligand>
</feature>
<evidence type="ECO:0000313" key="20">
    <source>
        <dbReference type="RefSeq" id="XP_036365876.1"/>
    </source>
</evidence>
<comment type="similarity">
    <text evidence="16">Belongs to the protein kinase superfamily.</text>
</comment>
<dbReference type="Proteomes" id="UP000515154">
    <property type="component" value="Linkage group LG16"/>
</dbReference>
<dbReference type="GO" id="GO:0034045">
    <property type="term" value="C:phagophore assembly site membrane"/>
    <property type="evidence" value="ECO:0007669"/>
    <property type="project" value="TreeGrafter"/>
</dbReference>
<dbReference type="SMART" id="SM00220">
    <property type="entry name" value="S_TKc"/>
    <property type="match status" value="1"/>
</dbReference>
<evidence type="ECO:0000256" key="10">
    <source>
        <dbReference type="ARBA" id="ARBA00022840"/>
    </source>
</evidence>
<dbReference type="Gene3D" id="1.20.58.80">
    <property type="entry name" value="Phosphotransferase system, lactose/cellobiose-type IIA subunit"/>
    <property type="match status" value="2"/>
</dbReference>
<dbReference type="PANTHER" id="PTHR24348:SF65">
    <property type="entry name" value="SERINE_THREONINE-PROTEIN KINASE ULK3"/>
    <property type="match status" value="1"/>
</dbReference>
<dbReference type="GO" id="GO:0005776">
    <property type="term" value="C:autophagosome"/>
    <property type="evidence" value="ECO:0007669"/>
    <property type="project" value="TreeGrafter"/>
</dbReference>
<keyword evidence="5 16" id="KW-0723">Serine/threonine-protein kinase</keyword>
<accession>A0A7E6FDQ0</accession>
<comment type="subcellular location">
    <subcellularLocation>
        <location evidence="1">Cytoplasm</location>
    </subcellularLocation>
</comment>
<comment type="catalytic activity">
    <reaction evidence="13">
        <text>L-threonyl-[protein] + ATP = O-phospho-L-threonyl-[protein] + ADP + H(+)</text>
        <dbReference type="Rhea" id="RHEA:46608"/>
        <dbReference type="Rhea" id="RHEA-COMP:11060"/>
        <dbReference type="Rhea" id="RHEA-COMP:11605"/>
        <dbReference type="ChEBI" id="CHEBI:15378"/>
        <dbReference type="ChEBI" id="CHEBI:30013"/>
        <dbReference type="ChEBI" id="CHEBI:30616"/>
        <dbReference type="ChEBI" id="CHEBI:61977"/>
        <dbReference type="ChEBI" id="CHEBI:456216"/>
        <dbReference type="EC" id="2.7.11.1"/>
    </reaction>
</comment>
<evidence type="ECO:0000256" key="16">
    <source>
        <dbReference type="RuleBase" id="RU000304"/>
    </source>
</evidence>
<evidence type="ECO:0000256" key="9">
    <source>
        <dbReference type="ARBA" id="ARBA00022777"/>
    </source>
</evidence>
<organism evidence="19 20">
    <name type="scientific">Octopus sinensis</name>
    <name type="common">East Asian common octopus</name>
    <dbReference type="NCBI Taxonomy" id="2607531"/>
    <lineage>
        <taxon>Eukaryota</taxon>
        <taxon>Metazoa</taxon>
        <taxon>Spiralia</taxon>
        <taxon>Lophotrochozoa</taxon>
        <taxon>Mollusca</taxon>
        <taxon>Cephalopoda</taxon>
        <taxon>Coleoidea</taxon>
        <taxon>Octopodiformes</taxon>
        <taxon>Octopoda</taxon>
        <taxon>Incirrata</taxon>
        <taxon>Octopodidae</taxon>
        <taxon>Octopus</taxon>
    </lineage>
</organism>
<dbReference type="EC" id="2.7.11.1" evidence="2"/>
<sequence length="498" mass="56846">MAKPMLNSTPKLKDYIFAEKLGSGSYATVYKSCRKTGVREVVAIKCVLKSTLNKRSTENLLTEIELLKKLKHEHIVELKDFLWDDKFIYLIMEYCIGGDLSHFLRKKRALPELVVRRFLQQIALAIHFLWSNNVAHMDLKPQNILLTSSENPILKIADFGFAKHMLEGTEMHSLRGSLLYMAPEILCKRKYDSRVDLWSIGVIFYECLFGQAPFASRSFTELEEKITDSWPIALPYGVEVSDNCRDLLLSLLKRDPDKRIKFTEFFCHPFIDLVHAPSSESLEKAAKCISTAVTEDKAGNVPTALEHYSDALEHFVAAVHYERDFTKKRALQAKVQTYFNRAEELKQTLKPKSSPNQKTLQRSTSCSAAETSSLKPLDELMILCTSEKDLLNSVQQLKQADNEVKSENYKAALSLYEGSLEVLLKMLKSEPKGKRKELLHQEAYKALDKAEEIKRYQSVPKLTQNDIPTLDEESEMTNFICSCQHGPSISVETDSQKR</sequence>
<dbReference type="SUPFAM" id="SSF56112">
    <property type="entry name" value="Protein kinase-like (PK-like)"/>
    <property type="match status" value="1"/>
</dbReference>
<dbReference type="GO" id="GO:0042594">
    <property type="term" value="P:response to starvation"/>
    <property type="evidence" value="ECO:0007669"/>
    <property type="project" value="TreeGrafter"/>
</dbReference>
<dbReference type="FunFam" id="3.30.200.20:FF:000042">
    <property type="entry name" value="Aurora kinase A"/>
    <property type="match status" value="1"/>
</dbReference>
<dbReference type="FunFam" id="1.10.510.10:FF:000571">
    <property type="entry name" value="Maternal embryonic leucine zipper kinase"/>
    <property type="match status" value="1"/>
</dbReference>
<dbReference type="GO" id="GO:0004674">
    <property type="term" value="F:protein serine/threonine kinase activity"/>
    <property type="evidence" value="ECO:0007669"/>
    <property type="project" value="UniProtKB-KW"/>
</dbReference>
<dbReference type="InterPro" id="IPR011009">
    <property type="entry name" value="Kinase-like_dom_sf"/>
</dbReference>
<dbReference type="InterPro" id="IPR036181">
    <property type="entry name" value="MIT_dom_sf"/>
</dbReference>
<dbReference type="InterPro" id="IPR007330">
    <property type="entry name" value="MIT_dom"/>
</dbReference>
<dbReference type="GO" id="GO:0005829">
    <property type="term" value="C:cytosol"/>
    <property type="evidence" value="ECO:0007669"/>
    <property type="project" value="TreeGrafter"/>
</dbReference>
<keyword evidence="19" id="KW-1185">Reference proteome</keyword>
<evidence type="ECO:0000256" key="2">
    <source>
        <dbReference type="ARBA" id="ARBA00012513"/>
    </source>
</evidence>
<evidence type="ECO:0000256" key="14">
    <source>
        <dbReference type="ARBA" id="ARBA00048679"/>
    </source>
</evidence>
<dbReference type="SMART" id="SM00745">
    <property type="entry name" value="MIT"/>
    <property type="match status" value="2"/>
</dbReference>
<feature type="region of interest" description="Disordered" evidence="17">
    <location>
        <begin position="348"/>
        <end position="368"/>
    </location>
</feature>
<dbReference type="GO" id="GO:0005524">
    <property type="term" value="F:ATP binding"/>
    <property type="evidence" value="ECO:0007669"/>
    <property type="project" value="UniProtKB-UniRule"/>
</dbReference>
<feature type="compositionally biased region" description="Polar residues" evidence="17">
    <location>
        <begin position="350"/>
        <end position="368"/>
    </location>
</feature>
<reference evidence="20" key="1">
    <citation type="submission" date="2025-08" db="UniProtKB">
        <authorList>
            <consortium name="RefSeq"/>
        </authorList>
    </citation>
    <scope>IDENTIFICATION</scope>
</reference>
<evidence type="ECO:0000256" key="1">
    <source>
        <dbReference type="ARBA" id="ARBA00004496"/>
    </source>
</evidence>
<evidence type="ECO:0000259" key="18">
    <source>
        <dbReference type="PROSITE" id="PS50011"/>
    </source>
</evidence>
<evidence type="ECO:0000256" key="4">
    <source>
        <dbReference type="ARBA" id="ARBA00022490"/>
    </source>
</evidence>
<keyword evidence="7" id="KW-0677">Repeat</keyword>
<dbReference type="PROSITE" id="PS00107">
    <property type="entry name" value="PROTEIN_KINASE_ATP"/>
    <property type="match status" value="1"/>
</dbReference>
<dbReference type="SUPFAM" id="SSF116846">
    <property type="entry name" value="MIT domain"/>
    <property type="match status" value="2"/>
</dbReference>
<keyword evidence="6" id="KW-0808">Transferase</keyword>
<dbReference type="GO" id="GO:0061709">
    <property type="term" value="P:reticulophagy"/>
    <property type="evidence" value="ECO:0007669"/>
    <property type="project" value="TreeGrafter"/>
</dbReference>
<evidence type="ECO:0000256" key="6">
    <source>
        <dbReference type="ARBA" id="ARBA00022679"/>
    </source>
</evidence>
<gene>
    <name evidence="20" type="primary">LOC115220465</name>
</gene>
<evidence type="ECO:0000256" key="3">
    <source>
        <dbReference type="ARBA" id="ARBA00021644"/>
    </source>
</evidence>
<name>A0A7E6FDQ0_9MOLL</name>